<sequence>NILRKLIFYVFEDLIIYLINKLIITYPQSLKVKIFKKNINLYL</sequence>
<organism evidence="2 3">
    <name type="scientific">Columbia Basin potato purple top phytoplasma</name>
    <dbReference type="NCBI Taxonomy" id="307134"/>
    <lineage>
        <taxon>Bacteria</taxon>
        <taxon>Bacillati</taxon>
        <taxon>Mycoplasmatota</taxon>
        <taxon>Mollicutes</taxon>
        <taxon>Acholeplasmatales</taxon>
        <taxon>Acholeplasmataceae</taxon>
        <taxon>Candidatus Phytoplasma</taxon>
        <taxon>16SrVI (Clover proliferation group)</taxon>
    </lineage>
</organism>
<dbReference type="Proteomes" id="UP001221763">
    <property type="component" value="Unassembled WGS sequence"/>
</dbReference>
<evidence type="ECO:0000256" key="1">
    <source>
        <dbReference type="SAM" id="Phobius"/>
    </source>
</evidence>
<feature type="non-terminal residue" evidence="2">
    <location>
        <position position="1"/>
    </location>
</feature>
<evidence type="ECO:0000313" key="2">
    <source>
        <dbReference type="EMBL" id="MDC9032329.1"/>
    </source>
</evidence>
<feature type="transmembrane region" description="Helical" evidence="1">
    <location>
        <begin position="6"/>
        <end position="26"/>
    </location>
</feature>
<comment type="caution">
    <text evidence="2">The sequence shown here is derived from an EMBL/GenBank/DDBJ whole genome shotgun (WGS) entry which is preliminary data.</text>
</comment>
<name>A0ABT5LB76_9MOLU</name>
<keyword evidence="1" id="KW-1133">Transmembrane helix</keyword>
<dbReference type="EMBL" id="JANHJP010000064">
    <property type="protein sequence ID" value="MDC9032329.1"/>
    <property type="molecule type" value="Genomic_DNA"/>
</dbReference>
<keyword evidence="1" id="KW-0472">Membrane</keyword>
<accession>A0ABT5LB76</accession>
<reference evidence="2 3" key="1">
    <citation type="journal article" date="2023" name="Plant">
        <title>Draft Genome Sequence Resource of CBPPT1, a 'Candidatus Phytoplasma trifolii'-Related Strain Associated with Potato Purple Top Disease in the Columbia Basin, U.S.A.</title>
        <authorList>
            <person name="Wei W."/>
            <person name="Shao J."/>
            <person name="Bottner-Parker K.D."/>
            <person name="Zhao Y."/>
        </authorList>
    </citation>
    <scope>NUCLEOTIDE SEQUENCE [LARGE SCALE GENOMIC DNA]</scope>
    <source>
        <strain evidence="2 3">CBPPT1</strain>
    </source>
</reference>
<gene>
    <name evidence="2" type="ORF">M8044_000552</name>
</gene>
<evidence type="ECO:0000313" key="3">
    <source>
        <dbReference type="Proteomes" id="UP001221763"/>
    </source>
</evidence>
<proteinExistence type="predicted"/>
<protein>
    <submittedName>
        <fullName evidence="2">Uncharacterized protein</fullName>
    </submittedName>
</protein>
<keyword evidence="3" id="KW-1185">Reference proteome</keyword>
<keyword evidence="1" id="KW-0812">Transmembrane</keyword>